<dbReference type="HOGENOM" id="CLU_2115574_0_0_2"/>
<feature type="transmembrane region" description="Helical" evidence="1">
    <location>
        <begin position="45"/>
        <end position="62"/>
    </location>
</feature>
<dbReference type="KEGG" id="pis:Pisl_1278"/>
<dbReference type="RefSeq" id="WP_011763017.1">
    <property type="nucleotide sequence ID" value="NC_008701.1"/>
</dbReference>
<proteinExistence type="predicted"/>
<evidence type="ECO:0000313" key="3">
    <source>
        <dbReference type="Proteomes" id="UP000002595"/>
    </source>
</evidence>
<dbReference type="Proteomes" id="UP000002595">
    <property type="component" value="Chromosome"/>
</dbReference>
<dbReference type="AlphaFoldDB" id="A1RU10"/>
<evidence type="ECO:0008006" key="4">
    <source>
        <dbReference type="Google" id="ProtNLM"/>
    </source>
</evidence>
<gene>
    <name evidence="2" type="ordered locus">Pisl_1278</name>
</gene>
<feature type="transmembrane region" description="Helical" evidence="1">
    <location>
        <begin position="7"/>
        <end position="25"/>
    </location>
</feature>
<feature type="transmembrane region" description="Helical" evidence="1">
    <location>
        <begin position="74"/>
        <end position="100"/>
    </location>
</feature>
<dbReference type="STRING" id="384616.Pisl_1278"/>
<keyword evidence="1" id="KW-0472">Membrane</keyword>
<keyword evidence="1" id="KW-1133">Transmembrane helix</keyword>
<dbReference type="GeneID" id="4617826"/>
<evidence type="ECO:0000256" key="1">
    <source>
        <dbReference type="SAM" id="Phobius"/>
    </source>
</evidence>
<sequence length="114" mass="12268">MRLKKAIYAAVGLGLADVLTTYVALSRDFAEVNPLFAGSPWAAVWANVIMAAVVLALGGAAARAVKMFNVERHVLAMFAVFAATRTTVVVSNVLIPAGVIRRRCRPSRCSYQCR</sequence>
<organism evidence="2 3">
    <name type="scientific">Pyrobaculum islandicum (strain DSM 4184 / JCM 9189 / GEO3)</name>
    <dbReference type="NCBI Taxonomy" id="384616"/>
    <lineage>
        <taxon>Archaea</taxon>
        <taxon>Thermoproteota</taxon>
        <taxon>Thermoprotei</taxon>
        <taxon>Thermoproteales</taxon>
        <taxon>Thermoproteaceae</taxon>
        <taxon>Pyrobaculum</taxon>
    </lineage>
</organism>
<keyword evidence="3" id="KW-1185">Reference proteome</keyword>
<protein>
    <recommendedName>
        <fullName evidence="4">DUF5658 domain-containing protein</fullName>
    </recommendedName>
</protein>
<evidence type="ECO:0000313" key="2">
    <source>
        <dbReference type="EMBL" id="ABL88442.1"/>
    </source>
</evidence>
<keyword evidence="1" id="KW-0812">Transmembrane</keyword>
<name>A1RU10_PYRIL</name>
<dbReference type="EMBL" id="CP000504">
    <property type="protein sequence ID" value="ABL88442.1"/>
    <property type="molecule type" value="Genomic_DNA"/>
</dbReference>
<reference evidence="2" key="1">
    <citation type="submission" date="2006-12" db="EMBL/GenBank/DDBJ databases">
        <title>Complete sequence of Pyrobaculum islandicum DSM 4184.</title>
        <authorList>
            <person name="Copeland A."/>
            <person name="Lucas S."/>
            <person name="Lapidus A."/>
            <person name="Barry K."/>
            <person name="Detter J.C."/>
            <person name="Glavina del Rio T."/>
            <person name="Dalin E."/>
            <person name="Tice H."/>
            <person name="Pitluck S."/>
            <person name="Meincke L."/>
            <person name="Brettin T."/>
            <person name="Bruce D."/>
            <person name="Han C."/>
            <person name="Tapia R."/>
            <person name="Gilna P."/>
            <person name="Schmutz J."/>
            <person name="Larimer F."/>
            <person name="Land M."/>
            <person name="Hauser L."/>
            <person name="Kyrpides N."/>
            <person name="Mikhailova N."/>
            <person name="Cozen A.E."/>
            <person name="Fitz-Gibbon S.T."/>
            <person name="House C.H."/>
            <person name="Saltikov C."/>
            <person name="Lowe T."/>
            <person name="Richardson P."/>
        </authorList>
    </citation>
    <scope>NUCLEOTIDE SEQUENCE [LARGE SCALE GENOMIC DNA]</scope>
    <source>
        <strain evidence="2">DSM 4184</strain>
    </source>
</reference>
<accession>A1RU10</accession>
<dbReference type="eggNOG" id="arCOG10902">
    <property type="taxonomic scope" value="Archaea"/>
</dbReference>